<sequence length="288" mass="31401">MAGAHMLIYQSHTNLLPGFLSKSTQNHPHLEISDSPAPEATLGLLHEHAARSVTYVSLGPLTNLVRMLRTDGACVRERIGHVVFIGGALDVPRDATPSAEYSYAVDEMSISPTTRLPPTRVLLLPLYVTSAHLLLFHGYATRVDPALTADKLSVPTTKTPVTHFTSAFLRRTRSVMRGITELTSGMCVVDKRDDQKVHAPGANRAHVDMELKKRMVAGSAETGDLGSLESVVVPAVEDEPSRPWKDEQEGIPVVEGTPGTEALLQIMLKRLWHVEVNKEGLTADLLQV</sequence>
<dbReference type="EMBL" id="JAGFNK010000280">
    <property type="protein sequence ID" value="KAI9454208.1"/>
    <property type="molecule type" value="Genomic_DNA"/>
</dbReference>
<organism evidence="1 2">
    <name type="scientific">Russula earlei</name>
    <dbReference type="NCBI Taxonomy" id="71964"/>
    <lineage>
        <taxon>Eukaryota</taxon>
        <taxon>Fungi</taxon>
        <taxon>Dikarya</taxon>
        <taxon>Basidiomycota</taxon>
        <taxon>Agaricomycotina</taxon>
        <taxon>Agaricomycetes</taxon>
        <taxon>Russulales</taxon>
        <taxon>Russulaceae</taxon>
        <taxon>Russula</taxon>
    </lineage>
</organism>
<evidence type="ECO:0000313" key="2">
    <source>
        <dbReference type="Proteomes" id="UP001207468"/>
    </source>
</evidence>
<reference evidence="1" key="1">
    <citation type="submission" date="2021-03" db="EMBL/GenBank/DDBJ databases">
        <title>Evolutionary priming and transition to the ectomycorrhizal habit in an iconic lineage of mushroom-forming fungi: is preadaptation a requirement?</title>
        <authorList>
            <consortium name="DOE Joint Genome Institute"/>
            <person name="Looney B.P."/>
            <person name="Miyauchi S."/>
            <person name="Morin E."/>
            <person name="Drula E."/>
            <person name="Courty P.E."/>
            <person name="Chicoki N."/>
            <person name="Fauchery L."/>
            <person name="Kohler A."/>
            <person name="Kuo A."/>
            <person name="LaButti K."/>
            <person name="Pangilinan J."/>
            <person name="Lipzen A."/>
            <person name="Riley R."/>
            <person name="Andreopoulos W."/>
            <person name="He G."/>
            <person name="Johnson J."/>
            <person name="Barry K.W."/>
            <person name="Grigoriev I.V."/>
            <person name="Nagy L."/>
            <person name="Hibbett D."/>
            <person name="Henrissat B."/>
            <person name="Matheny P.B."/>
            <person name="Labbe J."/>
            <person name="Martin A.F."/>
        </authorList>
    </citation>
    <scope>NUCLEOTIDE SEQUENCE</scope>
    <source>
        <strain evidence="1">BPL698</strain>
    </source>
</reference>
<name>A0ACC0TZ26_9AGAM</name>
<gene>
    <name evidence="1" type="ORF">F5148DRAFT_1378312</name>
</gene>
<dbReference type="Proteomes" id="UP001207468">
    <property type="component" value="Unassembled WGS sequence"/>
</dbReference>
<accession>A0ACC0TZ26</accession>
<proteinExistence type="predicted"/>
<comment type="caution">
    <text evidence="1">The sequence shown here is derived from an EMBL/GenBank/DDBJ whole genome shotgun (WGS) entry which is preliminary data.</text>
</comment>
<protein>
    <submittedName>
        <fullName evidence="1">Uncharacterized protein</fullName>
    </submittedName>
</protein>
<keyword evidence="2" id="KW-1185">Reference proteome</keyword>
<evidence type="ECO:0000313" key="1">
    <source>
        <dbReference type="EMBL" id="KAI9454208.1"/>
    </source>
</evidence>